<keyword evidence="2" id="KW-0808">Transferase</keyword>
<dbReference type="SUPFAM" id="SSF53448">
    <property type="entry name" value="Nucleotide-diphospho-sugar transferases"/>
    <property type="match status" value="1"/>
</dbReference>
<dbReference type="OrthoDB" id="9779263at2"/>
<keyword evidence="3" id="KW-1185">Reference proteome</keyword>
<dbReference type="PANTHER" id="PTHR43777">
    <property type="entry name" value="MOLYBDENUM COFACTOR CYTIDYLYLTRANSFERASE"/>
    <property type="match status" value="1"/>
</dbReference>
<dbReference type="EMBL" id="WKJH01000004">
    <property type="protein sequence ID" value="MRX64009.1"/>
    <property type="molecule type" value="Genomic_DNA"/>
</dbReference>
<reference evidence="2 3" key="1">
    <citation type="submission" date="2019-11" db="EMBL/GenBank/DDBJ databases">
        <title>Maribacter lutea sp. nov., a marine bacterium isolated from intertidal sand.</title>
        <authorList>
            <person name="Liu A."/>
        </authorList>
    </citation>
    <scope>NUCLEOTIDE SEQUENCE [LARGE SCALE GENOMIC DNA]</scope>
    <source>
        <strain evidence="2 3">RZ05</strain>
    </source>
</reference>
<proteinExistence type="predicted"/>
<dbReference type="InterPro" id="IPR025877">
    <property type="entry name" value="MobA-like_NTP_Trfase"/>
</dbReference>
<organism evidence="2 3">
    <name type="scientific">Maribacter luteus</name>
    <dbReference type="NCBI Taxonomy" id="2594478"/>
    <lineage>
        <taxon>Bacteria</taxon>
        <taxon>Pseudomonadati</taxon>
        <taxon>Bacteroidota</taxon>
        <taxon>Flavobacteriia</taxon>
        <taxon>Flavobacteriales</taxon>
        <taxon>Flavobacteriaceae</taxon>
        <taxon>Maribacter</taxon>
    </lineage>
</organism>
<dbReference type="Proteomes" id="UP000443153">
    <property type="component" value="Unassembled WGS sequence"/>
</dbReference>
<dbReference type="Pfam" id="PF12804">
    <property type="entry name" value="NTP_transf_3"/>
    <property type="match status" value="1"/>
</dbReference>
<evidence type="ECO:0000313" key="2">
    <source>
        <dbReference type="EMBL" id="MRX64009.1"/>
    </source>
</evidence>
<dbReference type="CDD" id="cd04182">
    <property type="entry name" value="GT_2_like_f"/>
    <property type="match status" value="1"/>
</dbReference>
<dbReference type="GO" id="GO:0016779">
    <property type="term" value="F:nucleotidyltransferase activity"/>
    <property type="evidence" value="ECO:0007669"/>
    <property type="project" value="UniProtKB-ARBA"/>
</dbReference>
<accession>A0A6I2MMV6</accession>
<dbReference type="AlphaFoldDB" id="A0A6I2MMV6"/>
<sequence>MGKSTNIAIVILAAGESSRMQQPKQLLPWGETSLLGHAIETAKTSSAHEIFVVLGANSEMILRQSDLTQINVILNVNWKNGMGSSISCAVKEIIQNKKHFDGLLFMLCDQPFIDTVYLNTMISTFSDECNDIVATAYENGNGVPVLYDQRFIPDLEKLDGIVGAKEILLKNTQSTTNLKPKGKEIDLDTYEDYLYYLKQSKKSV</sequence>
<dbReference type="RefSeq" id="WP_154365414.1">
    <property type="nucleotide sequence ID" value="NZ_WKJH01000004.1"/>
</dbReference>
<feature type="domain" description="MobA-like NTP transferase" evidence="1">
    <location>
        <begin position="10"/>
        <end position="170"/>
    </location>
</feature>
<dbReference type="PANTHER" id="PTHR43777:SF1">
    <property type="entry name" value="MOLYBDENUM COFACTOR CYTIDYLYLTRANSFERASE"/>
    <property type="match status" value="1"/>
</dbReference>
<protein>
    <submittedName>
        <fullName evidence="2">NTP transferase domain-containing protein</fullName>
    </submittedName>
</protein>
<gene>
    <name evidence="2" type="ORF">GJ691_07485</name>
</gene>
<dbReference type="Gene3D" id="3.90.550.10">
    <property type="entry name" value="Spore Coat Polysaccharide Biosynthesis Protein SpsA, Chain A"/>
    <property type="match status" value="1"/>
</dbReference>
<evidence type="ECO:0000313" key="3">
    <source>
        <dbReference type="Proteomes" id="UP000443153"/>
    </source>
</evidence>
<dbReference type="InterPro" id="IPR029044">
    <property type="entry name" value="Nucleotide-diphossugar_trans"/>
</dbReference>
<comment type="caution">
    <text evidence="2">The sequence shown here is derived from an EMBL/GenBank/DDBJ whole genome shotgun (WGS) entry which is preliminary data.</text>
</comment>
<evidence type="ECO:0000259" key="1">
    <source>
        <dbReference type="Pfam" id="PF12804"/>
    </source>
</evidence>
<name>A0A6I2MMV6_9FLAO</name>